<evidence type="ECO:0000256" key="1">
    <source>
        <dbReference type="SAM" id="Coils"/>
    </source>
</evidence>
<reference evidence="3 4" key="1">
    <citation type="journal article" date="2015" name="PLoS Pathog.">
        <title>Leptomonas seymouri: Adaptations to the Dixenous Life Cycle Analyzed by Genome Sequencing, Transcriptome Profiling and Co-infection with Leishmania donovani.</title>
        <authorList>
            <person name="Kraeva N."/>
            <person name="Butenko A."/>
            <person name="Hlavacova J."/>
            <person name="Kostygov A."/>
            <person name="Myskova J."/>
            <person name="Grybchuk D."/>
            <person name="Lestinova T."/>
            <person name="Votypka J."/>
            <person name="Volf P."/>
            <person name="Opperdoes F."/>
            <person name="Flegontov P."/>
            <person name="Lukes J."/>
            <person name="Yurchenko V."/>
        </authorList>
    </citation>
    <scope>NUCLEOTIDE SEQUENCE [LARGE SCALE GENOMIC DNA]</scope>
    <source>
        <strain evidence="3 4">ATCC 30220</strain>
    </source>
</reference>
<proteinExistence type="predicted"/>
<comment type="caution">
    <text evidence="3">The sequence shown here is derived from an EMBL/GenBank/DDBJ whole genome shotgun (WGS) entry which is preliminary data.</text>
</comment>
<protein>
    <submittedName>
        <fullName evidence="3">Uncharacterized protein</fullName>
    </submittedName>
</protein>
<feature type="region of interest" description="Disordered" evidence="2">
    <location>
        <begin position="535"/>
        <end position="554"/>
    </location>
</feature>
<feature type="coiled-coil region" evidence="1">
    <location>
        <begin position="356"/>
        <end position="390"/>
    </location>
</feature>
<dbReference type="AlphaFoldDB" id="A0A0N1IK43"/>
<evidence type="ECO:0000313" key="3">
    <source>
        <dbReference type="EMBL" id="KPI86353.1"/>
    </source>
</evidence>
<keyword evidence="4" id="KW-1185">Reference proteome</keyword>
<feature type="compositionally biased region" description="Basic and acidic residues" evidence="2">
    <location>
        <begin position="248"/>
        <end position="299"/>
    </location>
</feature>
<feature type="region of interest" description="Disordered" evidence="2">
    <location>
        <begin position="240"/>
        <end position="332"/>
    </location>
</feature>
<evidence type="ECO:0000256" key="2">
    <source>
        <dbReference type="SAM" id="MobiDB-lite"/>
    </source>
</evidence>
<feature type="compositionally biased region" description="Basic and acidic residues" evidence="2">
    <location>
        <begin position="305"/>
        <end position="319"/>
    </location>
</feature>
<dbReference type="OrthoDB" id="267907at2759"/>
<organism evidence="3 4">
    <name type="scientific">Leptomonas seymouri</name>
    <dbReference type="NCBI Taxonomy" id="5684"/>
    <lineage>
        <taxon>Eukaryota</taxon>
        <taxon>Discoba</taxon>
        <taxon>Euglenozoa</taxon>
        <taxon>Kinetoplastea</taxon>
        <taxon>Metakinetoplastina</taxon>
        <taxon>Trypanosomatida</taxon>
        <taxon>Trypanosomatidae</taxon>
        <taxon>Leishmaniinae</taxon>
        <taxon>Leptomonas</taxon>
    </lineage>
</organism>
<dbReference type="EMBL" id="LJSK01000135">
    <property type="protein sequence ID" value="KPI86353.1"/>
    <property type="molecule type" value="Genomic_DNA"/>
</dbReference>
<sequence length="581" mass="66692">MSAEFSLLQHLGVSVECGLAPAEQRSGAAKTPPRDTLRVWAPIRHPPSNKNVSVDQVSGVRDRKRKGPQKSYADPTGEVLLRKEYGAEVQYVVYNSKVPSIYGINQQLAERKRAERARSSSATALETYELEFGQGEALREEARRHILRGLQLCNQEQASRKKEEERRDRERRIALEKAHLRYLDAEAARTEEEARLHRAHQEEVLRKAAAQAAAAKKHAAETSKNVDDICVWAGADEDEQRRRASQRRTRECAEANQRMAERQRAERNASEAAERERSRVERAEVERQAREARTREAAKQQRAAEALRREQEAERERRLVTSAAGRRASPAPVGSLFDFAEQRESQEALRAQQRLREDMAINARLAEARRTQAREERERERREAARVADANFADFQREVAQSRLRRMQERKELRDAAEVAAAVASEREKQNALVDRSQPDDSLLFWARDDSLLAGEAKAEAQRRYRDEVRREAERRHAERAREEREERAWERALVECDNEAAKEAAARERREACEKTAQLRRTLEVQMAAKKTLQQQECSHSQRGEPLRVPGPEVKSLYRCPVTGELLPASAYDFGIHKSR</sequence>
<dbReference type="VEuPathDB" id="TriTrypDB:Lsey_0135_0090"/>
<dbReference type="Proteomes" id="UP000038009">
    <property type="component" value="Unassembled WGS sequence"/>
</dbReference>
<name>A0A0N1IK43_LEPSE</name>
<gene>
    <name evidence="3" type="ORF">ABL78_4579</name>
</gene>
<keyword evidence="1" id="KW-0175">Coiled coil</keyword>
<accession>A0A0N1IK43</accession>
<feature type="region of interest" description="Disordered" evidence="2">
    <location>
        <begin position="22"/>
        <end position="75"/>
    </location>
</feature>
<dbReference type="OMA" id="QHPPSKC"/>
<evidence type="ECO:0000313" key="4">
    <source>
        <dbReference type="Proteomes" id="UP000038009"/>
    </source>
</evidence>